<evidence type="ECO:0000259" key="2">
    <source>
        <dbReference type="PROSITE" id="PS50174"/>
    </source>
</evidence>
<dbReference type="Pfam" id="PF01585">
    <property type="entry name" value="G-patch"/>
    <property type="match status" value="1"/>
</dbReference>
<feature type="compositionally biased region" description="Basic and acidic residues" evidence="1">
    <location>
        <begin position="233"/>
        <end position="242"/>
    </location>
</feature>
<dbReference type="InterPro" id="IPR000467">
    <property type="entry name" value="G_patch_dom"/>
</dbReference>
<feature type="region of interest" description="Disordered" evidence="1">
    <location>
        <begin position="378"/>
        <end position="425"/>
    </location>
</feature>
<reference evidence="3 4" key="1">
    <citation type="submission" date="2024-01" db="EMBL/GenBank/DDBJ databases">
        <authorList>
            <person name="Allen C."/>
            <person name="Tagirdzhanova G."/>
        </authorList>
    </citation>
    <scope>NUCLEOTIDE SEQUENCE [LARGE SCALE GENOMIC DNA]</scope>
    <source>
        <strain evidence="3 4">CBS 573.63</strain>
    </source>
</reference>
<accession>A0ABP0D4S3</accession>
<dbReference type="PANTHER" id="PTHR13384:SF19">
    <property type="entry name" value="G PATCH DOMAIN-CONTAINING PROTEIN 1"/>
    <property type="match status" value="1"/>
</dbReference>
<keyword evidence="4" id="KW-1185">Reference proteome</keyword>
<feature type="region of interest" description="Disordered" evidence="1">
    <location>
        <begin position="264"/>
        <end position="338"/>
    </location>
</feature>
<dbReference type="PANTHER" id="PTHR13384">
    <property type="entry name" value="G PATCH DOMAIN-CONTAINING PROTEIN 1"/>
    <property type="match status" value="1"/>
</dbReference>
<protein>
    <recommendedName>
        <fullName evidence="2">G-patch domain-containing protein</fullName>
    </recommendedName>
</protein>
<organism evidence="3 4">
    <name type="scientific">Sporothrix epigloea</name>
    <dbReference type="NCBI Taxonomy" id="1892477"/>
    <lineage>
        <taxon>Eukaryota</taxon>
        <taxon>Fungi</taxon>
        <taxon>Dikarya</taxon>
        <taxon>Ascomycota</taxon>
        <taxon>Pezizomycotina</taxon>
        <taxon>Sordariomycetes</taxon>
        <taxon>Sordariomycetidae</taxon>
        <taxon>Ophiostomatales</taxon>
        <taxon>Ophiostomataceae</taxon>
        <taxon>Sporothrix</taxon>
    </lineage>
</organism>
<evidence type="ECO:0000313" key="4">
    <source>
        <dbReference type="Proteomes" id="UP001642501"/>
    </source>
</evidence>
<proteinExistence type="predicted"/>
<feature type="compositionally biased region" description="Basic and acidic residues" evidence="1">
    <location>
        <begin position="721"/>
        <end position="731"/>
    </location>
</feature>
<gene>
    <name evidence="3" type="ORF">SEPCBS57363_000444</name>
</gene>
<name>A0ABP0D4S3_9PEZI</name>
<dbReference type="PROSITE" id="PS50174">
    <property type="entry name" value="G_PATCH"/>
    <property type="match status" value="1"/>
</dbReference>
<dbReference type="EMBL" id="CAWUOM010000004">
    <property type="protein sequence ID" value="CAK7263225.1"/>
    <property type="molecule type" value="Genomic_DNA"/>
</dbReference>
<comment type="caution">
    <text evidence="3">The sequence shown here is derived from an EMBL/GenBank/DDBJ whole genome shotgun (WGS) entry which is preliminary data.</text>
</comment>
<evidence type="ECO:0000256" key="1">
    <source>
        <dbReference type="SAM" id="MobiDB-lite"/>
    </source>
</evidence>
<dbReference type="Proteomes" id="UP001642501">
    <property type="component" value="Unassembled WGS sequence"/>
</dbReference>
<dbReference type="InterPro" id="IPR011666">
    <property type="entry name" value="DUF1604"/>
</dbReference>
<sequence length="748" mass="80520">MSKRSRALYEADLQAQQSPFVAYGSPLPPADPSIRDDGYFVPVWKQEVRDAQGRRRLHGAFTGGWSAGYYNTVGSKEGWTPSSFVSSRTNRRKENPDAVQFRPEDYMDEEDLADAEEARKIQTSHSFAGFGLTANDTSCPSFDGGSALAGLFRITGETKGKTLLKKMGWREGQGLGPKVRRIARLDVGRTEDHRSTFLFAPEDCAVMRLIKKSDHKGLGFRGEERLTTTTLRGETEKSHNDNSDSDAELSSTITRGLFSRPKLVAGIPRTKSTQRGGIGIGVLNDTGSDDEDPYDLGPRISYNRVIGSDKKKKKAVKKPVAPSHDDDDDSPHGAVARPKRVILSSRLSSARVCHDGRPPLKGFVFGKKLDALTCDTNASAKYPPPIIPPGWKSSKQARGPEEKGADPQADSTYVSTADSAKASKLNPTSRAAVLGEGQLPGKSVFDYLSRDARDRIVAATGRRDLPEAHGEVPEAYALTEQEKQDQLLRAMPSLDKATAVAAIARGARGGGPYQDNEAKRSRYRAYLECQAGIAASLAPKLAGMKDDEWLREAYEFFNCARIFKPMSGPMASRFTTSTVPAANASSNASGAAGASDGTANLVTRPTARQEDPAEAAAKMGMYGQMTRTIGEFLPTRLLCKRMGVKMPDIVQSDAKTGMGEGYGSGPPTRFTKPDHEGGSSYSLAPQLLEAKAGGKTSTALSKPSATGPPPAPASVISIQPDRNEALEGKRASEDVFRAVFGDSDAEDE</sequence>
<feature type="domain" description="G-patch" evidence="2">
    <location>
        <begin position="156"/>
        <end position="223"/>
    </location>
</feature>
<dbReference type="Pfam" id="PF26093">
    <property type="entry name" value="HTH_TGH"/>
    <property type="match status" value="1"/>
</dbReference>
<evidence type="ECO:0000313" key="3">
    <source>
        <dbReference type="EMBL" id="CAK7263225.1"/>
    </source>
</evidence>
<feature type="region of interest" description="Disordered" evidence="1">
    <location>
        <begin position="653"/>
        <end position="731"/>
    </location>
</feature>
<feature type="compositionally biased region" description="Polar residues" evidence="1">
    <location>
        <begin position="409"/>
        <end position="418"/>
    </location>
</feature>
<dbReference type="Pfam" id="PF07713">
    <property type="entry name" value="DUF1604"/>
    <property type="match status" value="1"/>
</dbReference>
<feature type="region of interest" description="Disordered" evidence="1">
    <location>
        <begin position="225"/>
        <end position="250"/>
    </location>
</feature>